<organism evidence="3 4">
    <name type="scientific">Araneus ventricosus</name>
    <name type="common">Orbweaver spider</name>
    <name type="synonym">Epeira ventricosa</name>
    <dbReference type="NCBI Taxonomy" id="182803"/>
    <lineage>
        <taxon>Eukaryota</taxon>
        <taxon>Metazoa</taxon>
        <taxon>Ecdysozoa</taxon>
        <taxon>Arthropoda</taxon>
        <taxon>Chelicerata</taxon>
        <taxon>Arachnida</taxon>
        <taxon>Araneae</taxon>
        <taxon>Araneomorphae</taxon>
        <taxon>Entelegynae</taxon>
        <taxon>Araneoidea</taxon>
        <taxon>Araneidae</taxon>
        <taxon>Araneus</taxon>
    </lineage>
</organism>
<dbReference type="Gene3D" id="3.30.420.10">
    <property type="entry name" value="Ribonuclease H-like superfamily/Ribonuclease H"/>
    <property type="match status" value="1"/>
</dbReference>
<feature type="region of interest" description="Disordered" evidence="1">
    <location>
        <begin position="1"/>
        <end position="51"/>
    </location>
</feature>
<dbReference type="SUPFAM" id="SSF53098">
    <property type="entry name" value="Ribonuclease H-like"/>
    <property type="match status" value="1"/>
</dbReference>
<dbReference type="InterPro" id="IPR057670">
    <property type="entry name" value="SH3_retrovirus"/>
</dbReference>
<dbReference type="InterPro" id="IPR036397">
    <property type="entry name" value="RNaseH_sf"/>
</dbReference>
<dbReference type="InterPro" id="IPR039537">
    <property type="entry name" value="Retrotran_Ty1/copia-like"/>
</dbReference>
<dbReference type="Proteomes" id="UP000499080">
    <property type="component" value="Unassembled WGS sequence"/>
</dbReference>
<dbReference type="GO" id="GO:0015074">
    <property type="term" value="P:DNA integration"/>
    <property type="evidence" value="ECO:0007669"/>
    <property type="project" value="InterPro"/>
</dbReference>
<protein>
    <submittedName>
        <fullName evidence="3">Retrovirus-related Pol polyprotein from transposon TNT 1-94</fullName>
    </submittedName>
</protein>
<feature type="domain" description="Integrase catalytic" evidence="2">
    <location>
        <begin position="126"/>
        <end position="220"/>
    </location>
</feature>
<gene>
    <name evidence="3" type="primary">POLX_238</name>
    <name evidence="3" type="ORF">AVEN_248535_1</name>
</gene>
<evidence type="ECO:0000256" key="1">
    <source>
        <dbReference type="SAM" id="MobiDB-lite"/>
    </source>
</evidence>
<name>A0A4Y2H555_ARAVE</name>
<evidence type="ECO:0000313" key="3">
    <source>
        <dbReference type="EMBL" id="GBM60261.1"/>
    </source>
</evidence>
<dbReference type="InterPro" id="IPR012337">
    <property type="entry name" value="RNaseH-like_sf"/>
</dbReference>
<dbReference type="Pfam" id="PF25597">
    <property type="entry name" value="SH3_retrovirus"/>
    <property type="match status" value="1"/>
</dbReference>
<evidence type="ECO:0000259" key="2">
    <source>
        <dbReference type="PROSITE" id="PS50994"/>
    </source>
</evidence>
<dbReference type="EMBL" id="BGPR01001717">
    <property type="protein sequence ID" value="GBM60261.1"/>
    <property type="molecule type" value="Genomic_DNA"/>
</dbReference>
<feature type="compositionally biased region" description="Polar residues" evidence="1">
    <location>
        <begin position="42"/>
        <end position="51"/>
    </location>
</feature>
<sequence>MVSKAKSDPERSRISRSQRSSRKEIKFKSGNPKQPSRKKVSQDSVPNRHTSSEVRTSYLLEAFSSSDEGGWIFDSAATTHFCRDKDLFSKFEQPNASWSSGQYNYPNKSRFQKRAERLLDRKIKCIRTDNGLEFINEQFHNFCDELGIKHERTNIYTPQQNGVSERFNYTAVDGMSVLLKDSGLGQGFWSEALLHFVYTWNRIWHSNQCKTPFELYGGKQPSIKHLKPFGCKAFVHIPKQLRKKLDTRSKSGILVGYALQTKGYRIWLPEARKLIETNVRFNESTPVNLDSNNHKFERVEAVLDPDYVKNKIPLRTASYNDNNEIVLHEIDRESKSSDESDSESKSFSEKVVNWIRKPVPRADGKRTDIYYYEEGKKQRLRSLKEENPGITHWNGLLKLLGYISYTKDLRLNLSNIQDTSLTAYSDADFANNRDDRISMNGQIVFIDQVPVIWRSFKQKSPSGAHLL</sequence>
<dbReference type="AlphaFoldDB" id="A0A4Y2H555"/>
<feature type="compositionally biased region" description="Basic and acidic residues" evidence="1">
    <location>
        <begin position="1"/>
        <end position="13"/>
    </location>
</feature>
<comment type="caution">
    <text evidence="3">The sequence shown here is derived from an EMBL/GenBank/DDBJ whole genome shotgun (WGS) entry which is preliminary data.</text>
</comment>
<evidence type="ECO:0000313" key="4">
    <source>
        <dbReference type="Proteomes" id="UP000499080"/>
    </source>
</evidence>
<dbReference type="PANTHER" id="PTHR42648:SF24">
    <property type="entry name" value="INTEGRASE CATALYTIC DOMAIN-CONTAINING PROTEIN"/>
    <property type="match status" value="1"/>
</dbReference>
<dbReference type="PANTHER" id="PTHR42648">
    <property type="entry name" value="TRANSPOSASE, PUTATIVE-RELATED"/>
    <property type="match status" value="1"/>
</dbReference>
<accession>A0A4Y2H555</accession>
<dbReference type="InterPro" id="IPR001584">
    <property type="entry name" value="Integrase_cat-core"/>
</dbReference>
<dbReference type="PROSITE" id="PS50994">
    <property type="entry name" value="INTEGRASE"/>
    <property type="match status" value="1"/>
</dbReference>
<dbReference type="OrthoDB" id="413361at2759"/>
<keyword evidence="4" id="KW-1185">Reference proteome</keyword>
<reference evidence="3 4" key="1">
    <citation type="journal article" date="2019" name="Sci. Rep.">
        <title>Orb-weaving spider Araneus ventricosus genome elucidates the spidroin gene catalogue.</title>
        <authorList>
            <person name="Kono N."/>
            <person name="Nakamura H."/>
            <person name="Ohtoshi R."/>
            <person name="Moran D.A.P."/>
            <person name="Shinohara A."/>
            <person name="Yoshida Y."/>
            <person name="Fujiwara M."/>
            <person name="Mori M."/>
            <person name="Tomita M."/>
            <person name="Arakawa K."/>
        </authorList>
    </citation>
    <scope>NUCLEOTIDE SEQUENCE [LARGE SCALE GENOMIC DNA]</scope>
</reference>
<proteinExistence type="predicted"/>
<dbReference type="GO" id="GO:0003676">
    <property type="term" value="F:nucleic acid binding"/>
    <property type="evidence" value="ECO:0007669"/>
    <property type="project" value="InterPro"/>
</dbReference>